<sequence length="367" mass="40810">VNGSIGIVLKSRIGTELQKKLFLIHIYSESLHEQVSVCPGASLTVYLLAHTIIKIVKNTNICRNKYSPSCMKPAVSVEKTRDFYFERDSRHIKNACNVKDLKKDKIHLQPQEVQCEASAQVQTSGASAGAVLQSAFENVEKMNTKRKMAKNGQSSKGARRRGLLRTRKTLDLLPATPVAPGWRTGIVIPRGKLKPNLFEYDDEIENSSQTTLQSDLFLRVNGSIVIVLKSRIGTELQKKLFLIHIYSESLPEQVSWHVRISFRISTACTRKSVHLQDCLPRRSRCNAICTSLCTGVPPIFRRLSRHGGAPRCRNLSRAVPSRAIRALRSTSRPDQHGGSFDQPPGTAQQAVGATISRIYDPRACSSV</sequence>
<evidence type="ECO:0000256" key="1">
    <source>
        <dbReference type="SAM" id="MobiDB-lite"/>
    </source>
</evidence>
<feature type="non-terminal residue" evidence="2">
    <location>
        <position position="367"/>
    </location>
</feature>
<accession>A0A6H5GZY3</accession>
<dbReference type="OrthoDB" id="6226069at2759"/>
<protein>
    <submittedName>
        <fullName evidence="2">Uncharacterized protein</fullName>
    </submittedName>
</protein>
<evidence type="ECO:0000313" key="3">
    <source>
        <dbReference type="Proteomes" id="UP000479000"/>
    </source>
</evidence>
<gene>
    <name evidence="2" type="ORF">NTEN_LOCUS13855</name>
</gene>
<dbReference type="Proteomes" id="UP000479000">
    <property type="component" value="Unassembled WGS sequence"/>
</dbReference>
<reference evidence="2 3" key="1">
    <citation type="submission" date="2020-02" db="EMBL/GenBank/DDBJ databases">
        <authorList>
            <person name="Ferguson B K."/>
        </authorList>
    </citation>
    <scope>NUCLEOTIDE SEQUENCE [LARGE SCALE GENOMIC DNA]</scope>
</reference>
<keyword evidence="3" id="KW-1185">Reference proteome</keyword>
<organism evidence="2 3">
    <name type="scientific">Nesidiocoris tenuis</name>
    <dbReference type="NCBI Taxonomy" id="355587"/>
    <lineage>
        <taxon>Eukaryota</taxon>
        <taxon>Metazoa</taxon>
        <taxon>Ecdysozoa</taxon>
        <taxon>Arthropoda</taxon>
        <taxon>Hexapoda</taxon>
        <taxon>Insecta</taxon>
        <taxon>Pterygota</taxon>
        <taxon>Neoptera</taxon>
        <taxon>Paraneoptera</taxon>
        <taxon>Hemiptera</taxon>
        <taxon>Heteroptera</taxon>
        <taxon>Panheteroptera</taxon>
        <taxon>Cimicomorpha</taxon>
        <taxon>Miridae</taxon>
        <taxon>Dicyphina</taxon>
        <taxon>Nesidiocoris</taxon>
    </lineage>
</organism>
<feature type="non-terminal residue" evidence="2">
    <location>
        <position position="1"/>
    </location>
</feature>
<feature type="region of interest" description="Disordered" evidence="1">
    <location>
        <begin position="328"/>
        <end position="347"/>
    </location>
</feature>
<name>A0A6H5GZY3_9HEMI</name>
<evidence type="ECO:0000313" key="2">
    <source>
        <dbReference type="EMBL" id="CAB0008609.1"/>
    </source>
</evidence>
<dbReference type="AlphaFoldDB" id="A0A6H5GZY3"/>
<dbReference type="EMBL" id="CADCXU010020497">
    <property type="protein sequence ID" value="CAB0008609.1"/>
    <property type="molecule type" value="Genomic_DNA"/>
</dbReference>
<proteinExistence type="predicted"/>